<dbReference type="InterPro" id="IPR053134">
    <property type="entry name" value="RNA-dir_DNA_polymerase"/>
</dbReference>
<evidence type="ECO:0000256" key="7">
    <source>
        <dbReference type="ARBA" id="ARBA00022759"/>
    </source>
</evidence>
<protein>
    <recommendedName>
        <fullName evidence="2">ribonuclease H</fullName>
        <ecNumber evidence="2">3.1.26.4</ecNumber>
    </recommendedName>
</protein>
<dbReference type="EMBL" id="JAINUF010000011">
    <property type="protein sequence ID" value="KAJ8346467.1"/>
    <property type="molecule type" value="Genomic_DNA"/>
</dbReference>
<dbReference type="Pfam" id="PF00078">
    <property type="entry name" value="RVT_1"/>
    <property type="match status" value="1"/>
</dbReference>
<dbReference type="InterPro" id="IPR000477">
    <property type="entry name" value="RT_dom"/>
</dbReference>
<sequence length="219" mass="24046">MLNNGIAKPTISDWSSPCLLVNKSDGSYRFCTDYRKVNAVTKSDNFPLPRMEDCVDQVGSALFVTKLDLLKGFWQVPLTPRAQEIAAFVTPDGLYTYLVMPFGLKNAPSTFQRLMNKVLAGLDGCAAYLDDVVVCSDSWKQHMQRLEKLFSRLSFAVLTVNLAKCDFAKATVQYLGKIVGQGQVKPVEAKRPLSLSPKSPTTPPSLSPKSPMSPPVSLP</sequence>
<dbReference type="Gene3D" id="3.10.10.10">
    <property type="entry name" value="HIV Type 1 Reverse Transcriptase, subunit A, domain 1"/>
    <property type="match status" value="1"/>
</dbReference>
<evidence type="ECO:0000256" key="1">
    <source>
        <dbReference type="ARBA" id="ARBA00010879"/>
    </source>
</evidence>
<comment type="caution">
    <text evidence="12">The sequence shown here is derived from an EMBL/GenBank/DDBJ whole genome shotgun (WGS) entry which is preliminary data.</text>
</comment>
<dbReference type="GO" id="GO:0008233">
    <property type="term" value="F:peptidase activity"/>
    <property type="evidence" value="ECO:0007669"/>
    <property type="project" value="UniProtKB-KW"/>
</dbReference>
<dbReference type="SUPFAM" id="SSF56672">
    <property type="entry name" value="DNA/RNA polymerases"/>
    <property type="match status" value="1"/>
</dbReference>
<keyword evidence="9" id="KW-0695">RNA-directed DNA polymerase</keyword>
<reference evidence="12" key="1">
    <citation type="journal article" date="2023" name="Science">
        <title>Genome structures resolve the early diversification of teleost fishes.</title>
        <authorList>
            <person name="Parey E."/>
            <person name="Louis A."/>
            <person name="Montfort J."/>
            <person name="Bouchez O."/>
            <person name="Roques C."/>
            <person name="Iampietro C."/>
            <person name="Lluch J."/>
            <person name="Castinel A."/>
            <person name="Donnadieu C."/>
            <person name="Desvignes T."/>
            <person name="Floi Bucao C."/>
            <person name="Jouanno E."/>
            <person name="Wen M."/>
            <person name="Mejri S."/>
            <person name="Dirks R."/>
            <person name="Jansen H."/>
            <person name="Henkel C."/>
            <person name="Chen W.J."/>
            <person name="Zahm M."/>
            <person name="Cabau C."/>
            <person name="Klopp C."/>
            <person name="Thompson A.W."/>
            <person name="Robinson-Rechavi M."/>
            <person name="Braasch I."/>
            <person name="Lecointre G."/>
            <person name="Bobe J."/>
            <person name="Postlethwait J.H."/>
            <person name="Berthelot C."/>
            <person name="Roest Crollius H."/>
            <person name="Guiguen Y."/>
        </authorList>
    </citation>
    <scope>NUCLEOTIDE SEQUENCE</scope>
    <source>
        <strain evidence="12">WJC10195</strain>
    </source>
</reference>
<evidence type="ECO:0000256" key="8">
    <source>
        <dbReference type="ARBA" id="ARBA00022801"/>
    </source>
</evidence>
<feature type="compositionally biased region" description="Pro residues" evidence="10">
    <location>
        <begin position="200"/>
        <end position="219"/>
    </location>
</feature>
<proteinExistence type="inferred from homology"/>
<keyword evidence="3" id="KW-0645">Protease</keyword>
<dbReference type="PANTHER" id="PTHR24559">
    <property type="entry name" value="TRANSPOSON TY3-I GAG-POL POLYPROTEIN"/>
    <property type="match status" value="1"/>
</dbReference>
<dbReference type="PANTHER" id="PTHR24559:SF454">
    <property type="entry name" value="RIBONUCLEASE H"/>
    <property type="match status" value="1"/>
</dbReference>
<comment type="similarity">
    <text evidence="1">Belongs to the beta type-B retroviral polymerase family. HERV class-II K(HML-2) pol subfamily.</text>
</comment>
<dbReference type="GO" id="GO:0006508">
    <property type="term" value="P:proteolysis"/>
    <property type="evidence" value="ECO:0007669"/>
    <property type="project" value="UniProtKB-KW"/>
</dbReference>
<dbReference type="GO" id="GO:0003964">
    <property type="term" value="F:RNA-directed DNA polymerase activity"/>
    <property type="evidence" value="ECO:0007669"/>
    <property type="project" value="UniProtKB-KW"/>
</dbReference>
<evidence type="ECO:0000256" key="9">
    <source>
        <dbReference type="ARBA" id="ARBA00022918"/>
    </source>
</evidence>
<evidence type="ECO:0000259" key="11">
    <source>
        <dbReference type="PROSITE" id="PS50878"/>
    </source>
</evidence>
<dbReference type="CDD" id="cd01647">
    <property type="entry name" value="RT_LTR"/>
    <property type="match status" value="1"/>
</dbReference>
<keyword evidence="6" id="KW-0540">Nuclease</keyword>
<evidence type="ECO:0000256" key="5">
    <source>
        <dbReference type="ARBA" id="ARBA00022695"/>
    </source>
</evidence>
<evidence type="ECO:0000313" key="13">
    <source>
        <dbReference type="Proteomes" id="UP001152622"/>
    </source>
</evidence>
<evidence type="ECO:0000256" key="4">
    <source>
        <dbReference type="ARBA" id="ARBA00022679"/>
    </source>
</evidence>
<dbReference type="FunFam" id="3.10.10.10:FF:000007">
    <property type="entry name" value="Retrovirus-related Pol polyprotein from transposon 17.6-like Protein"/>
    <property type="match status" value="1"/>
</dbReference>
<dbReference type="Gene3D" id="3.30.70.270">
    <property type="match status" value="1"/>
</dbReference>
<organism evidence="12 13">
    <name type="scientific">Synaphobranchus kaupii</name>
    <name type="common">Kaup's arrowtooth eel</name>
    <dbReference type="NCBI Taxonomy" id="118154"/>
    <lineage>
        <taxon>Eukaryota</taxon>
        <taxon>Metazoa</taxon>
        <taxon>Chordata</taxon>
        <taxon>Craniata</taxon>
        <taxon>Vertebrata</taxon>
        <taxon>Euteleostomi</taxon>
        <taxon>Actinopterygii</taxon>
        <taxon>Neopterygii</taxon>
        <taxon>Teleostei</taxon>
        <taxon>Anguilliformes</taxon>
        <taxon>Synaphobranchidae</taxon>
        <taxon>Synaphobranchus</taxon>
    </lineage>
</organism>
<keyword evidence="5" id="KW-0548">Nucleotidyltransferase</keyword>
<dbReference type="GO" id="GO:0004523">
    <property type="term" value="F:RNA-DNA hybrid ribonuclease activity"/>
    <property type="evidence" value="ECO:0007669"/>
    <property type="project" value="UniProtKB-EC"/>
</dbReference>
<feature type="region of interest" description="Disordered" evidence="10">
    <location>
        <begin position="189"/>
        <end position="219"/>
    </location>
</feature>
<evidence type="ECO:0000256" key="3">
    <source>
        <dbReference type="ARBA" id="ARBA00022670"/>
    </source>
</evidence>
<feature type="domain" description="Reverse transcriptase" evidence="11">
    <location>
        <begin position="2"/>
        <end position="179"/>
    </location>
</feature>
<dbReference type="EC" id="3.1.26.4" evidence="2"/>
<keyword evidence="8" id="KW-0378">Hydrolase</keyword>
<keyword evidence="7" id="KW-0255">Endonuclease</keyword>
<keyword evidence="13" id="KW-1185">Reference proteome</keyword>
<evidence type="ECO:0000256" key="6">
    <source>
        <dbReference type="ARBA" id="ARBA00022722"/>
    </source>
</evidence>
<evidence type="ECO:0000256" key="10">
    <source>
        <dbReference type="SAM" id="MobiDB-lite"/>
    </source>
</evidence>
<keyword evidence="4" id="KW-0808">Transferase</keyword>
<dbReference type="PROSITE" id="PS50878">
    <property type="entry name" value="RT_POL"/>
    <property type="match status" value="1"/>
</dbReference>
<name>A0A9Q1EWQ9_SYNKA</name>
<dbReference type="OrthoDB" id="6761011at2759"/>
<accession>A0A9Q1EWQ9</accession>
<evidence type="ECO:0000256" key="2">
    <source>
        <dbReference type="ARBA" id="ARBA00012180"/>
    </source>
</evidence>
<dbReference type="AlphaFoldDB" id="A0A9Q1EWQ9"/>
<gene>
    <name evidence="12" type="ORF">SKAU_G00278680</name>
</gene>
<dbReference type="Proteomes" id="UP001152622">
    <property type="component" value="Chromosome 11"/>
</dbReference>
<dbReference type="InterPro" id="IPR043128">
    <property type="entry name" value="Rev_trsase/Diguanyl_cyclase"/>
</dbReference>
<dbReference type="InterPro" id="IPR043502">
    <property type="entry name" value="DNA/RNA_pol_sf"/>
</dbReference>
<evidence type="ECO:0000313" key="12">
    <source>
        <dbReference type="EMBL" id="KAJ8346467.1"/>
    </source>
</evidence>